<dbReference type="Pfam" id="PF02518">
    <property type="entry name" value="HATPase_c"/>
    <property type="match status" value="1"/>
</dbReference>
<evidence type="ECO:0000313" key="19">
    <source>
        <dbReference type="EMBL" id="NBG88632.1"/>
    </source>
</evidence>
<keyword evidence="17" id="KW-0812">Transmembrane</keyword>
<comment type="catalytic activity">
    <reaction evidence="16">
        <text>N(6)-(pyridoxal phosphate)-L-lysyl-[4-amino-5-hydroxymethyl-2-methylpyrimidine phosphate synthase] + L-histidyl-[4-amino-5-hydroxymethyl-2-methylpyrimidine phosphate synthase] + 2 Fe(3+) + 4 H2O = L-lysyl-[4-amino-5-hydroxymethyl-2-methylpyrimidine phosphate synthase] + (2S)-2-amino-5-hydroxy-4-oxopentanoyl-[4-amino-5-hydroxymethyl-2-methylpyrimidine phosphate synthase] + 4-amino-2-methyl-5-(phosphooxymethyl)pyrimidine + 3-oxopropanoate + 2 Fe(2+) + 2 H(+)</text>
        <dbReference type="Rhea" id="RHEA:65756"/>
        <dbReference type="Rhea" id="RHEA-COMP:16892"/>
        <dbReference type="Rhea" id="RHEA-COMP:16893"/>
        <dbReference type="Rhea" id="RHEA-COMP:16894"/>
        <dbReference type="Rhea" id="RHEA-COMP:16895"/>
        <dbReference type="ChEBI" id="CHEBI:15377"/>
        <dbReference type="ChEBI" id="CHEBI:15378"/>
        <dbReference type="ChEBI" id="CHEBI:29033"/>
        <dbReference type="ChEBI" id="CHEBI:29034"/>
        <dbReference type="ChEBI" id="CHEBI:29969"/>
        <dbReference type="ChEBI" id="CHEBI:29979"/>
        <dbReference type="ChEBI" id="CHEBI:33190"/>
        <dbReference type="ChEBI" id="CHEBI:58354"/>
        <dbReference type="ChEBI" id="CHEBI:143915"/>
        <dbReference type="ChEBI" id="CHEBI:157692"/>
    </reaction>
    <physiologicalReaction direction="left-to-right" evidence="16">
        <dbReference type="Rhea" id="RHEA:65757"/>
    </physiologicalReaction>
</comment>
<feature type="transmembrane region" description="Helical" evidence="17">
    <location>
        <begin position="358"/>
        <end position="378"/>
    </location>
</feature>
<keyword evidence="11" id="KW-0663">Pyridoxal phosphate</keyword>
<dbReference type="GO" id="GO:0046872">
    <property type="term" value="F:metal ion binding"/>
    <property type="evidence" value="ECO:0007669"/>
    <property type="project" value="UniProtKB-KW"/>
</dbReference>
<dbReference type="SUPFAM" id="SSF53850">
    <property type="entry name" value="Periplasmic binding protein-like II"/>
    <property type="match status" value="1"/>
</dbReference>
<dbReference type="GO" id="GO:0000155">
    <property type="term" value="F:phosphorelay sensor kinase activity"/>
    <property type="evidence" value="ECO:0007669"/>
    <property type="project" value="InterPro"/>
</dbReference>
<evidence type="ECO:0000256" key="10">
    <source>
        <dbReference type="ARBA" id="ARBA00022777"/>
    </source>
</evidence>
<gene>
    <name evidence="19" type="ORF">ISALK_08960</name>
</gene>
<evidence type="ECO:0000256" key="7">
    <source>
        <dbReference type="ARBA" id="ARBA00022553"/>
    </source>
</evidence>
<dbReference type="SMART" id="SM00388">
    <property type="entry name" value="HisKA"/>
    <property type="match status" value="1"/>
</dbReference>
<evidence type="ECO:0000256" key="17">
    <source>
        <dbReference type="SAM" id="Phobius"/>
    </source>
</evidence>
<comment type="catalytic activity">
    <reaction evidence="1">
        <text>ATP + protein L-histidine = ADP + protein N-phospho-L-histidine.</text>
        <dbReference type="EC" id="2.7.13.3"/>
    </reaction>
</comment>
<evidence type="ECO:0000256" key="4">
    <source>
        <dbReference type="ARBA" id="ARBA00009406"/>
    </source>
</evidence>
<protein>
    <recommendedName>
        <fullName evidence="6">histidine kinase</fullName>
        <ecNumber evidence="6">2.7.13.3</ecNumber>
    </recommendedName>
    <alternativeName>
        <fullName evidence="15">Thiamine pyrimidine synthase</fullName>
    </alternativeName>
</protein>
<dbReference type="CDD" id="cd00082">
    <property type="entry name" value="HisKA"/>
    <property type="match status" value="1"/>
</dbReference>
<dbReference type="PROSITE" id="PS50109">
    <property type="entry name" value="HIS_KIN"/>
    <property type="match status" value="1"/>
</dbReference>
<dbReference type="GO" id="GO:0009228">
    <property type="term" value="P:thiamine biosynthetic process"/>
    <property type="evidence" value="ECO:0007669"/>
    <property type="project" value="UniProtKB-KW"/>
</dbReference>
<evidence type="ECO:0000256" key="2">
    <source>
        <dbReference type="ARBA" id="ARBA00003469"/>
    </source>
</evidence>
<dbReference type="Gene3D" id="1.10.287.130">
    <property type="match status" value="1"/>
</dbReference>
<dbReference type="Gene3D" id="3.30.565.10">
    <property type="entry name" value="Histidine kinase-like ATPase, C-terminal domain"/>
    <property type="match status" value="1"/>
</dbReference>
<keyword evidence="8" id="KW-0808">Transferase</keyword>
<evidence type="ECO:0000256" key="11">
    <source>
        <dbReference type="ARBA" id="ARBA00022898"/>
    </source>
</evidence>
<dbReference type="SUPFAM" id="SSF47384">
    <property type="entry name" value="Homodimeric domain of signal transducing histidine kinase"/>
    <property type="match status" value="1"/>
</dbReference>
<evidence type="ECO:0000256" key="14">
    <source>
        <dbReference type="ARBA" id="ARBA00023012"/>
    </source>
</evidence>
<evidence type="ECO:0000256" key="1">
    <source>
        <dbReference type="ARBA" id="ARBA00000085"/>
    </source>
</evidence>
<dbReference type="InterPro" id="IPR015168">
    <property type="entry name" value="SsuA/THI5"/>
</dbReference>
<dbReference type="EC" id="2.7.13.3" evidence="6"/>
<dbReference type="PRINTS" id="PR00344">
    <property type="entry name" value="BCTRLSENSOR"/>
</dbReference>
<organism evidence="19 20">
    <name type="scientific">Isachenkonia alkalipeptolytica</name>
    <dbReference type="NCBI Taxonomy" id="2565777"/>
    <lineage>
        <taxon>Bacteria</taxon>
        <taxon>Bacillati</taxon>
        <taxon>Bacillota</taxon>
        <taxon>Clostridia</taxon>
        <taxon>Eubacteriales</taxon>
        <taxon>Clostridiaceae</taxon>
        <taxon>Isachenkonia</taxon>
    </lineage>
</organism>
<evidence type="ECO:0000256" key="9">
    <source>
        <dbReference type="ARBA" id="ARBA00022723"/>
    </source>
</evidence>
<keyword evidence="13" id="KW-0408">Iron</keyword>
<comment type="similarity">
    <text evidence="4">Belongs to the NMT1/THI5 family.</text>
</comment>
<dbReference type="Pfam" id="PF09084">
    <property type="entry name" value="NMT1"/>
    <property type="match status" value="1"/>
</dbReference>
<keyword evidence="12" id="KW-0784">Thiamine biosynthesis</keyword>
<evidence type="ECO:0000259" key="18">
    <source>
        <dbReference type="PROSITE" id="PS50109"/>
    </source>
</evidence>
<dbReference type="Proteomes" id="UP000449710">
    <property type="component" value="Unassembled WGS sequence"/>
</dbReference>
<keyword evidence="17" id="KW-0472">Membrane</keyword>
<evidence type="ECO:0000256" key="5">
    <source>
        <dbReference type="ARBA" id="ARBA00011738"/>
    </source>
</evidence>
<dbReference type="InterPro" id="IPR003661">
    <property type="entry name" value="HisK_dim/P_dom"/>
</dbReference>
<comment type="subunit">
    <text evidence="5">Homodimer.</text>
</comment>
<keyword evidence="10" id="KW-0418">Kinase</keyword>
<dbReference type="RefSeq" id="WP_160721427.1">
    <property type="nucleotide sequence ID" value="NZ_SUMG01000009.1"/>
</dbReference>
<dbReference type="PANTHER" id="PTHR31528">
    <property type="entry name" value="4-AMINO-5-HYDROXYMETHYL-2-METHYLPYRIMIDINE PHOSPHATE SYNTHASE THI11-RELATED"/>
    <property type="match status" value="1"/>
</dbReference>
<keyword evidence="7" id="KW-0597">Phosphoprotein</keyword>
<keyword evidence="20" id="KW-1185">Reference proteome</keyword>
<dbReference type="InterPro" id="IPR036097">
    <property type="entry name" value="HisK_dim/P_sf"/>
</dbReference>
<evidence type="ECO:0000256" key="16">
    <source>
        <dbReference type="ARBA" id="ARBA00048179"/>
    </source>
</evidence>
<evidence type="ECO:0000256" key="12">
    <source>
        <dbReference type="ARBA" id="ARBA00022977"/>
    </source>
</evidence>
<comment type="caution">
    <text evidence="19">The sequence shown here is derived from an EMBL/GenBank/DDBJ whole genome shotgun (WGS) entry which is preliminary data.</text>
</comment>
<reference evidence="19 20" key="1">
    <citation type="submission" date="2019-04" db="EMBL/GenBank/DDBJ databases">
        <title>Isachenkonia alkalipeptolytica gen. nov. sp. nov. a new anaerobic, alkiliphilic organothrophic bacterium capable to reduce synthesized ferrihydrite isolated from a soda lake.</title>
        <authorList>
            <person name="Toshchakov S.V."/>
            <person name="Zavarzina D.G."/>
            <person name="Zhilina T.N."/>
            <person name="Kostrikina N.A."/>
            <person name="Kublanov I.V."/>
        </authorList>
    </citation>
    <scope>NUCLEOTIDE SEQUENCE [LARGE SCALE GENOMIC DNA]</scope>
    <source>
        <strain evidence="19 20">Z-1701</strain>
    </source>
</reference>
<dbReference type="InterPro" id="IPR036890">
    <property type="entry name" value="HATPase_C_sf"/>
</dbReference>
<evidence type="ECO:0000313" key="20">
    <source>
        <dbReference type="Proteomes" id="UP000449710"/>
    </source>
</evidence>
<comment type="pathway">
    <text evidence="3">Cofactor biosynthesis; thiamine diphosphate biosynthesis.</text>
</comment>
<evidence type="ECO:0000256" key="8">
    <source>
        <dbReference type="ARBA" id="ARBA00022679"/>
    </source>
</evidence>
<dbReference type="InterPro" id="IPR027939">
    <property type="entry name" value="NMT1/THI5"/>
</dbReference>
<dbReference type="InterPro" id="IPR004358">
    <property type="entry name" value="Sig_transdc_His_kin-like_C"/>
</dbReference>
<dbReference type="SUPFAM" id="SSF55874">
    <property type="entry name" value="ATPase domain of HSP90 chaperone/DNA topoisomerase II/histidine kinase"/>
    <property type="match status" value="1"/>
</dbReference>
<keyword evidence="9" id="KW-0479">Metal-binding</keyword>
<keyword evidence="14" id="KW-0902">Two-component regulatory system</keyword>
<name>A0AA44BE42_9CLOT</name>
<evidence type="ECO:0000256" key="6">
    <source>
        <dbReference type="ARBA" id="ARBA00012438"/>
    </source>
</evidence>
<dbReference type="Gene3D" id="3.40.190.10">
    <property type="entry name" value="Periplasmic binding protein-like II"/>
    <property type="match status" value="2"/>
</dbReference>
<evidence type="ECO:0000256" key="13">
    <source>
        <dbReference type="ARBA" id="ARBA00023004"/>
    </source>
</evidence>
<dbReference type="InterPro" id="IPR005467">
    <property type="entry name" value="His_kinase_dom"/>
</dbReference>
<dbReference type="SMART" id="SM00387">
    <property type="entry name" value="HATPase_c"/>
    <property type="match status" value="1"/>
</dbReference>
<dbReference type="EMBL" id="SUMG01000009">
    <property type="protein sequence ID" value="NBG88632.1"/>
    <property type="molecule type" value="Genomic_DNA"/>
</dbReference>
<feature type="domain" description="Histidine kinase" evidence="18">
    <location>
        <begin position="420"/>
        <end position="643"/>
    </location>
</feature>
<dbReference type="PANTHER" id="PTHR31528:SF1">
    <property type="entry name" value="4-AMINO-5-HYDROXYMETHYL-2-METHYLPYRIMIDINE PHOSPHATE SYNTHASE THI11-RELATED"/>
    <property type="match status" value="1"/>
</dbReference>
<proteinExistence type="inferred from homology"/>
<keyword evidence="17" id="KW-1133">Transmembrane helix</keyword>
<evidence type="ECO:0000256" key="3">
    <source>
        <dbReference type="ARBA" id="ARBA00004948"/>
    </source>
</evidence>
<dbReference type="InterPro" id="IPR003594">
    <property type="entry name" value="HATPase_dom"/>
</dbReference>
<evidence type="ECO:0000256" key="15">
    <source>
        <dbReference type="ARBA" id="ARBA00033171"/>
    </source>
</evidence>
<dbReference type="AlphaFoldDB" id="A0AA44BE42"/>
<accession>A0AA44BE42</accession>
<comment type="function">
    <text evidence="2">Responsible for the formation of the pyrimidine heterocycle in the thiamine biosynthesis pathway. Catalyzes the formation of hydroxymethylpyrimidine phosphate (HMP-P) from histidine and pyridoxal phosphate (PLP). The protein uses PLP and the active site histidine to form HMP-P, generating an inactive enzyme. The enzyme can only undergo a single turnover, which suggests it is a suicide enzyme.</text>
</comment>
<sequence>MKKDKGRNPSKKRGIPSPGKKRVILSLFFWMVTALTCSYGEEEVTLQLRWDHQFQFAGYYAALWEGYYEEAGFDVRIVSGFDESREVLSAPKEVGEGRADFGIGASDILTYREQGYDFTVVASIFQRSPVEFYMKADTPYQSLVDFMDLKVGRRENDLLDIELRAMLIQEGMDPERLPKISGDYDFSIEDLTEGNFDVIPGYLGTIPYEGELQGVELRRVRPIDYGIDFYGDSLFTNREYALKNPERVHDFKEASLKGWQYALENPEEIIDKLLGEFHDPERMSREEYRGYNEFQKEQVLEYSLYPVVSLGNINPHRWEEMEEILVELEVLEEERDFQNFIFDYRGILEAQRQRVIRILLAISLGLGLATVLFFVYYITSKKTMDKLQVLVEEAVKENQRQEGIILYQSRLAAMGEMIGHIAHQWRQPLNQLNLMITNVAEAHQDGELKGEEMEEFRRRSRTLIYKMSETIDDFRYFFKPQKKKEIFDVRRLIRSTVELLKDPIRLRDITLEIKEEVMEEKTGEAGFLVRGYGNYFSQGMFNLVHNALDSVEGEEKEHRRILIEILDYKDTVKILIRDWGSGVSEEDLPRIFERYFTTKEKKYGTGLGMYITKTIVEDHLWGTIGAENTEKGFQVIIEIPKGG</sequence>